<gene>
    <name evidence="2" type="ORF">CU100_16785</name>
</gene>
<evidence type="ECO:0000259" key="1">
    <source>
        <dbReference type="PROSITE" id="PS51742"/>
    </source>
</evidence>
<dbReference type="AlphaFoldDB" id="A0A2P7AS04"/>
<protein>
    <submittedName>
        <fullName evidence="2">DUF296 domain-containing protein</fullName>
    </submittedName>
</protein>
<sequence length="283" mass="30253">MPKRFLRQPGPSRSQRFESFEGVGRRLEFVLEPGRNLNEAVAGPLKASGIKAASLVLEGGALDPLHYLMPALASDGHHAAWYSDIFSLAGETRLSNGNVTFGERDGSPFIHCHAAWVGPDDKPGVGHVLPHETIVSQPIRAISWGVEEVRMVSEPDGETAFTLFRPIPSVGTNAAKRGPRTVIARVGPNEDVITAVEAICLKHDFTAAMLRGGVGSLIGVRYANALQVDDIATEVFVIGGSVVSQSARVAIMAVDTRGSITHGELLRGENPVCITFELCLEEA</sequence>
<proteinExistence type="predicted"/>
<keyword evidence="3" id="KW-1185">Reference proteome</keyword>
<dbReference type="Gene3D" id="3.30.1330.80">
    <property type="entry name" value="Hypothetical protein, similar to alpha- acetolactate decarboxylase, domain 2"/>
    <property type="match status" value="2"/>
</dbReference>
<evidence type="ECO:0000313" key="3">
    <source>
        <dbReference type="Proteomes" id="UP000241158"/>
    </source>
</evidence>
<reference evidence="3" key="1">
    <citation type="submission" date="2017-11" db="EMBL/GenBank/DDBJ databases">
        <authorList>
            <person name="Kuznetsova I."/>
            <person name="Sazanova A."/>
            <person name="Chirak E."/>
            <person name="Safronova V."/>
            <person name="Willems A."/>
        </authorList>
    </citation>
    <scope>NUCLEOTIDE SEQUENCE [LARGE SCALE GENOMIC DNA]</scope>
    <source>
        <strain evidence="3">PEPV15</strain>
    </source>
</reference>
<accession>A0A2P7AS04</accession>
<dbReference type="RefSeq" id="WP_106717713.1">
    <property type="nucleotide sequence ID" value="NZ_JACHXT010000003.1"/>
</dbReference>
<dbReference type="EMBL" id="PGGN01000003">
    <property type="protein sequence ID" value="PSH56950.1"/>
    <property type="molecule type" value="Genomic_DNA"/>
</dbReference>
<dbReference type="SUPFAM" id="SSF117856">
    <property type="entry name" value="AF0104/ALDC/Ptd012-like"/>
    <property type="match status" value="2"/>
</dbReference>
<name>A0A2P7AS04_9HYPH</name>
<dbReference type="PROSITE" id="PS51742">
    <property type="entry name" value="PPC"/>
    <property type="match status" value="1"/>
</dbReference>
<organism evidence="2 3">
    <name type="scientific">Phyllobacterium endophyticum</name>
    <dbReference type="NCBI Taxonomy" id="1149773"/>
    <lineage>
        <taxon>Bacteria</taxon>
        <taxon>Pseudomonadati</taxon>
        <taxon>Pseudomonadota</taxon>
        <taxon>Alphaproteobacteria</taxon>
        <taxon>Hyphomicrobiales</taxon>
        <taxon>Phyllobacteriaceae</taxon>
        <taxon>Phyllobacterium</taxon>
    </lineage>
</organism>
<dbReference type="InterPro" id="IPR005175">
    <property type="entry name" value="PPC_dom"/>
</dbReference>
<dbReference type="Proteomes" id="UP000241158">
    <property type="component" value="Unassembled WGS sequence"/>
</dbReference>
<dbReference type="Pfam" id="PF03479">
    <property type="entry name" value="PCC"/>
    <property type="match status" value="1"/>
</dbReference>
<comment type="caution">
    <text evidence="2">The sequence shown here is derived from an EMBL/GenBank/DDBJ whole genome shotgun (WGS) entry which is preliminary data.</text>
</comment>
<dbReference type="OrthoDB" id="8720942at2"/>
<feature type="domain" description="PPC" evidence="1">
    <location>
        <begin position="21"/>
        <end position="167"/>
    </location>
</feature>
<evidence type="ECO:0000313" key="2">
    <source>
        <dbReference type="EMBL" id="PSH56950.1"/>
    </source>
</evidence>